<gene>
    <name evidence="1" type="ORF">GBAR_LOCUS31618</name>
</gene>
<dbReference type="EMBL" id="CASHTH010004493">
    <property type="protein sequence ID" value="CAI8058166.1"/>
    <property type="molecule type" value="Genomic_DNA"/>
</dbReference>
<proteinExistence type="predicted"/>
<evidence type="ECO:0000313" key="1">
    <source>
        <dbReference type="EMBL" id="CAI8058166.1"/>
    </source>
</evidence>
<organism evidence="1 2">
    <name type="scientific">Geodia barretti</name>
    <name type="common">Barrett's horny sponge</name>
    <dbReference type="NCBI Taxonomy" id="519541"/>
    <lineage>
        <taxon>Eukaryota</taxon>
        <taxon>Metazoa</taxon>
        <taxon>Porifera</taxon>
        <taxon>Demospongiae</taxon>
        <taxon>Heteroscleromorpha</taxon>
        <taxon>Tetractinellida</taxon>
        <taxon>Astrophorina</taxon>
        <taxon>Geodiidae</taxon>
        <taxon>Geodia</taxon>
    </lineage>
</organism>
<reference evidence="1" key="1">
    <citation type="submission" date="2023-03" db="EMBL/GenBank/DDBJ databases">
        <authorList>
            <person name="Steffen K."/>
            <person name="Cardenas P."/>
        </authorList>
    </citation>
    <scope>NUCLEOTIDE SEQUENCE</scope>
</reference>
<dbReference type="AlphaFoldDB" id="A0AA35XM23"/>
<comment type="caution">
    <text evidence="1">The sequence shown here is derived from an EMBL/GenBank/DDBJ whole genome shotgun (WGS) entry which is preliminary data.</text>
</comment>
<accession>A0AA35XM23</accession>
<keyword evidence="2" id="KW-1185">Reference proteome</keyword>
<name>A0AA35XM23_GEOBA</name>
<protein>
    <submittedName>
        <fullName evidence="1">Uncharacterized protein</fullName>
    </submittedName>
</protein>
<sequence length="55" mass="6579">MLLQTTCRRLGPCNFVSRDNPQIYMVICWYVQATKMYNSSLCYPYEVKLRWALPL</sequence>
<evidence type="ECO:0000313" key="2">
    <source>
        <dbReference type="Proteomes" id="UP001174909"/>
    </source>
</evidence>
<dbReference type="Proteomes" id="UP001174909">
    <property type="component" value="Unassembled WGS sequence"/>
</dbReference>